<protein>
    <recommendedName>
        <fullName evidence="4">Phage or prophage related protein</fullName>
    </recommendedName>
</protein>
<evidence type="ECO:0000313" key="3">
    <source>
        <dbReference type="Proteomes" id="UP000595046"/>
    </source>
</evidence>
<keyword evidence="3" id="KW-1185">Reference proteome</keyword>
<dbReference type="KEGG" id="sbat:G4Z16_00600"/>
<reference evidence="3" key="1">
    <citation type="submission" date="2020-02" db="EMBL/GenBank/DDBJ databases">
        <title>Streptomyces sp. ASO4wet.</title>
        <authorList>
            <person name="Risdian C."/>
            <person name="Landwehr W."/>
            <person name="Schupp P."/>
            <person name="Wink J."/>
        </authorList>
    </citation>
    <scope>NUCLEOTIDE SEQUENCE [LARGE SCALE GENOMIC DNA]</scope>
    <source>
        <strain evidence="3">ASO4wet</strain>
    </source>
</reference>
<dbReference type="AlphaFoldDB" id="A0A7T1T2G6"/>
<name>A0A7T1T2G6_9ACTN</name>
<feature type="compositionally biased region" description="Pro residues" evidence="1">
    <location>
        <begin position="193"/>
        <end position="208"/>
    </location>
</feature>
<feature type="region of interest" description="Disordered" evidence="1">
    <location>
        <begin position="349"/>
        <end position="368"/>
    </location>
</feature>
<evidence type="ECO:0008006" key="4">
    <source>
        <dbReference type="Google" id="ProtNLM"/>
    </source>
</evidence>
<dbReference type="Proteomes" id="UP000595046">
    <property type="component" value="Chromosome"/>
</dbReference>
<organism evidence="2 3">
    <name type="scientific">Streptomyces bathyalis</name>
    <dbReference type="NCBI Taxonomy" id="2710756"/>
    <lineage>
        <taxon>Bacteria</taxon>
        <taxon>Bacillati</taxon>
        <taxon>Actinomycetota</taxon>
        <taxon>Actinomycetes</taxon>
        <taxon>Kitasatosporales</taxon>
        <taxon>Streptomycetaceae</taxon>
        <taxon>Streptomyces</taxon>
    </lineage>
</organism>
<evidence type="ECO:0000313" key="2">
    <source>
        <dbReference type="EMBL" id="QPP05134.1"/>
    </source>
</evidence>
<feature type="region of interest" description="Disordered" evidence="1">
    <location>
        <begin position="101"/>
        <end position="177"/>
    </location>
</feature>
<sequence>MARIRTVKPEMFESEDLASVDVTAERTFVGSLTLADDKGRVRDHPAILAGRLWALRPQHTPAHVARDLEQLAEAGLICRYTGCDGRGYFHIVTWERHQKIDRPSASRLPRCPHHQTQQECGGCQGKHCPQHASFPTPTSAPTPAPTPDAAQDAAPAPAGEPDSANPRRGLDPTNSTDLQVEGCNVAEAETDPWEPPAPPDPTSPPPEEQPAGQREFGEGSMSPRRGFHEGSAPEPRILDPGSFLTGREAPAPPTVPGSVSAKDLVSEYVAACSHRPPKDTIGHLGRKVRILLEEGFAPEPIRTALERLRTKGLHPSVLPSVVNEVLNADPPAAFGASGGGPWASASNGSGYTPYFNPTPAPTTFGGGR</sequence>
<accession>A0A7T1T2G6</accession>
<dbReference type="RefSeq" id="WP_197348632.1">
    <property type="nucleotide sequence ID" value="NZ_CP048882.1"/>
</dbReference>
<feature type="compositionally biased region" description="Low complexity" evidence="1">
    <location>
        <begin position="147"/>
        <end position="164"/>
    </location>
</feature>
<gene>
    <name evidence="2" type="ORF">G4Z16_00600</name>
</gene>
<proteinExistence type="predicted"/>
<evidence type="ECO:0000256" key="1">
    <source>
        <dbReference type="SAM" id="MobiDB-lite"/>
    </source>
</evidence>
<feature type="region of interest" description="Disordered" evidence="1">
    <location>
        <begin position="189"/>
        <end position="258"/>
    </location>
</feature>
<dbReference type="EMBL" id="CP048882">
    <property type="protein sequence ID" value="QPP05134.1"/>
    <property type="molecule type" value="Genomic_DNA"/>
</dbReference>